<dbReference type="GO" id="GO:0003677">
    <property type="term" value="F:DNA binding"/>
    <property type="evidence" value="ECO:0007669"/>
    <property type="project" value="InterPro"/>
</dbReference>
<evidence type="ECO:0000313" key="8">
    <source>
        <dbReference type="Proteomes" id="UP000679220"/>
    </source>
</evidence>
<dbReference type="InterPro" id="IPR039425">
    <property type="entry name" value="RNA_pol_sigma-70-like"/>
</dbReference>
<name>A0A941F4T7_9BACT</name>
<accession>A0A941F4T7</accession>
<dbReference type="InterPro" id="IPR014327">
    <property type="entry name" value="RNA_pol_sigma70_bacteroid"/>
</dbReference>
<dbReference type="Gene3D" id="1.10.10.10">
    <property type="entry name" value="Winged helix-like DNA-binding domain superfamily/Winged helix DNA-binding domain"/>
    <property type="match status" value="1"/>
</dbReference>
<keyword evidence="3" id="KW-0731">Sigma factor</keyword>
<protein>
    <submittedName>
        <fullName evidence="7">RNA polymerase sigma-70 factor</fullName>
    </submittedName>
</protein>
<dbReference type="InterPro" id="IPR014284">
    <property type="entry name" value="RNA_pol_sigma-70_dom"/>
</dbReference>
<dbReference type="Pfam" id="PF08281">
    <property type="entry name" value="Sigma70_r4_2"/>
    <property type="match status" value="1"/>
</dbReference>
<evidence type="ECO:0000259" key="5">
    <source>
        <dbReference type="Pfam" id="PF04542"/>
    </source>
</evidence>
<evidence type="ECO:0000256" key="4">
    <source>
        <dbReference type="ARBA" id="ARBA00023163"/>
    </source>
</evidence>
<dbReference type="InterPro" id="IPR013249">
    <property type="entry name" value="RNA_pol_sigma70_r4_t2"/>
</dbReference>
<dbReference type="InterPro" id="IPR007627">
    <property type="entry name" value="RNA_pol_sigma70_r2"/>
</dbReference>
<dbReference type="NCBIfam" id="TIGR02985">
    <property type="entry name" value="Sig70_bacteroi1"/>
    <property type="match status" value="1"/>
</dbReference>
<gene>
    <name evidence="7" type="ORF">KDU71_09060</name>
</gene>
<dbReference type="NCBIfam" id="TIGR02937">
    <property type="entry name" value="sigma70-ECF"/>
    <property type="match status" value="1"/>
</dbReference>
<keyword evidence="4" id="KW-0804">Transcription</keyword>
<organism evidence="7 8">
    <name type="scientific">Carboxylicivirga sediminis</name>
    <dbReference type="NCBI Taxonomy" id="2006564"/>
    <lineage>
        <taxon>Bacteria</taxon>
        <taxon>Pseudomonadati</taxon>
        <taxon>Bacteroidota</taxon>
        <taxon>Bacteroidia</taxon>
        <taxon>Marinilabiliales</taxon>
        <taxon>Marinilabiliaceae</taxon>
        <taxon>Carboxylicivirga</taxon>
    </lineage>
</organism>
<evidence type="ECO:0000313" key="7">
    <source>
        <dbReference type="EMBL" id="MBR8535705.1"/>
    </source>
</evidence>
<dbReference type="InterPro" id="IPR013324">
    <property type="entry name" value="RNA_pol_sigma_r3/r4-like"/>
</dbReference>
<dbReference type="AlphaFoldDB" id="A0A941F4T7"/>
<dbReference type="InterPro" id="IPR036388">
    <property type="entry name" value="WH-like_DNA-bd_sf"/>
</dbReference>
<dbReference type="InterPro" id="IPR013325">
    <property type="entry name" value="RNA_pol_sigma_r2"/>
</dbReference>
<dbReference type="RefSeq" id="WP_212189880.1">
    <property type="nucleotide sequence ID" value="NZ_JAGTAR010000011.1"/>
</dbReference>
<dbReference type="Gene3D" id="1.10.1740.10">
    <property type="match status" value="1"/>
</dbReference>
<comment type="caution">
    <text evidence="7">The sequence shown here is derived from an EMBL/GenBank/DDBJ whole genome shotgun (WGS) entry which is preliminary data.</text>
</comment>
<dbReference type="PANTHER" id="PTHR43133">
    <property type="entry name" value="RNA POLYMERASE ECF-TYPE SIGMA FACTO"/>
    <property type="match status" value="1"/>
</dbReference>
<keyword evidence="2" id="KW-0805">Transcription regulation</keyword>
<dbReference type="Proteomes" id="UP000679220">
    <property type="component" value="Unassembled WGS sequence"/>
</dbReference>
<dbReference type="EMBL" id="JAGTAR010000011">
    <property type="protein sequence ID" value="MBR8535705.1"/>
    <property type="molecule type" value="Genomic_DNA"/>
</dbReference>
<comment type="similarity">
    <text evidence="1">Belongs to the sigma-70 factor family. ECF subfamily.</text>
</comment>
<proteinExistence type="inferred from homology"/>
<sequence>MNNTAYSRIDFFEQLYTRYHGRLVLYANKYVHDIEVAKDIVQEVFTAFWKHTEGQEFIGNAKAYLFQVARNKALNAIRDNKKLLHEADGPSAVLNEAEQSVLSNEVNPFVSLLELELEEQFEQVMNRLPQGCVEVFKMSRNDGLKNKEIAEKMGISVKMVEKHITKALRLFRKEFAELLSILF</sequence>
<dbReference type="Pfam" id="PF04542">
    <property type="entry name" value="Sigma70_r2"/>
    <property type="match status" value="1"/>
</dbReference>
<evidence type="ECO:0000256" key="1">
    <source>
        <dbReference type="ARBA" id="ARBA00010641"/>
    </source>
</evidence>
<dbReference type="PANTHER" id="PTHR43133:SF46">
    <property type="entry name" value="RNA POLYMERASE SIGMA-70 FACTOR ECF SUBFAMILY"/>
    <property type="match status" value="1"/>
</dbReference>
<dbReference type="SUPFAM" id="SSF88946">
    <property type="entry name" value="Sigma2 domain of RNA polymerase sigma factors"/>
    <property type="match status" value="1"/>
</dbReference>
<evidence type="ECO:0000256" key="3">
    <source>
        <dbReference type="ARBA" id="ARBA00023082"/>
    </source>
</evidence>
<reference evidence="7" key="2">
    <citation type="submission" date="2021-04" db="EMBL/GenBank/DDBJ databases">
        <authorList>
            <person name="Zhang T."/>
            <person name="Zhang Y."/>
            <person name="Lu D."/>
            <person name="Zuo D."/>
            <person name="Du Z."/>
        </authorList>
    </citation>
    <scope>NUCLEOTIDE SEQUENCE</scope>
    <source>
        <strain evidence="7">JR1</strain>
    </source>
</reference>
<keyword evidence="8" id="KW-1185">Reference proteome</keyword>
<feature type="domain" description="RNA polymerase sigma factor 70 region 4 type 2" evidence="6">
    <location>
        <begin position="119"/>
        <end position="169"/>
    </location>
</feature>
<reference evidence="7" key="1">
    <citation type="journal article" date="2018" name="Int. J. Syst. Evol. Microbiol.">
        <title>Carboxylicivirga sediminis sp. nov., isolated from coastal sediment.</title>
        <authorList>
            <person name="Wang F.Q."/>
            <person name="Ren L.H."/>
            <person name="Zou R.J."/>
            <person name="Sun Y.Z."/>
            <person name="Liu X.J."/>
            <person name="Jiang F."/>
            <person name="Liu L.J."/>
        </authorList>
    </citation>
    <scope>NUCLEOTIDE SEQUENCE</scope>
    <source>
        <strain evidence="7">JR1</strain>
    </source>
</reference>
<feature type="domain" description="RNA polymerase sigma-70 region 2" evidence="5">
    <location>
        <begin position="15"/>
        <end position="82"/>
    </location>
</feature>
<evidence type="ECO:0000256" key="2">
    <source>
        <dbReference type="ARBA" id="ARBA00023015"/>
    </source>
</evidence>
<dbReference type="GO" id="GO:0016987">
    <property type="term" value="F:sigma factor activity"/>
    <property type="evidence" value="ECO:0007669"/>
    <property type="project" value="UniProtKB-KW"/>
</dbReference>
<dbReference type="GO" id="GO:0006352">
    <property type="term" value="P:DNA-templated transcription initiation"/>
    <property type="evidence" value="ECO:0007669"/>
    <property type="project" value="InterPro"/>
</dbReference>
<dbReference type="SUPFAM" id="SSF88659">
    <property type="entry name" value="Sigma3 and sigma4 domains of RNA polymerase sigma factors"/>
    <property type="match status" value="1"/>
</dbReference>
<evidence type="ECO:0000259" key="6">
    <source>
        <dbReference type="Pfam" id="PF08281"/>
    </source>
</evidence>